<keyword evidence="3" id="KW-1185">Reference proteome</keyword>
<gene>
    <name evidence="2" type="ORF">BO94DRAFT_134923</name>
</gene>
<evidence type="ECO:0000313" key="3">
    <source>
        <dbReference type="Proteomes" id="UP000246702"/>
    </source>
</evidence>
<evidence type="ECO:0000256" key="1">
    <source>
        <dbReference type="SAM" id="MobiDB-lite"/>
    </source>
</evidence>
<dbReference type="Proteomes" id="UP000246702">
    <property type="component" value="Unassembled WGS sequence"/>
</dbReference>
<dbReference type="GeneID" id="37107826"/>
<reference evidence="2 3" key="1">
    <citation type="submission" date="2016-12" db="EMBL/GenBank/DDBJ databases">
        <title>The genomes of Aspergillus section Nigri reveals drivers in fungal speciation.</title>
        <authorList>
            <consortium name="DOE Joint Genome Institute"/>
            <person name="Vesth T.C."/>
            <person name="Nybo J."/>
            <person name="Theobald S."/>
            <person name="Brandl J."/>
            <person name="Frisvad J.C."/>
            <person name="Nielsen K.F."/>
            <person name="Lyhne E.K."/>
            <person name="Kogle M.E."/>
            <person name="Kuo A."/>
            <person name="Riley R."/>
            <person name="Clum A."/>
            <person name="Nolan M."/>
            <person name="Lipzen A."/>
            <person name="Salamov A."/>
            <person name="Henrissat B."/>
            <person name="Wiebenga A."/>
            <person name="De Vries R.P."/>
            <person name="Grigoriev I.V."/>
            <person name="Mortensen U.H."/>
            <person name="Andersen M.R."/>
            <person name="Baker S.E."/>
        </authorList>
    </citation>
    <scope>NUCLEOTIDE SEQUENCE [LARGE SCALE GENOMIC DNA]</scope>
    <source>
        <strain evidence="2 3">CBS 115572</strain>
    </source>
</reference>
<dbReference type="RefSeq" id="XP_025472485.1">
    <property type="nucleotide sequence ID" value="XM_025605683.1"/>
</dbReference>
<dbReference type="EMBL" id="MSFK01000002">
    <property type="protein sequence ID" value="PWY95724.1"/>
    <property type="molecule type" value="Genomic_DNA"/>
</dbReference>
<protein>
    <submittedName>
        <fullName evidence="2">Uncharacterized protein</fullName>
    </submittedName>
</protein>
<sequence>MICIYHTVRAVPRKAENDTYAMGGFPHWFCPPPMRGNLHKHCKPATPKHGSRGSREGPGQCSQTATTAGTCVPGQLELKWDQLGPTFLHGLPFPWMGPPRAWPPIASGQSHSSRPGMQLAWRQMWLVAVGESRGCMASTAPVRSPQIVIG</sequence>
<accession>A0A317XAV0</accession>
<dbReference type="AlphaFoldDB" id="A0A317XAV0"/>
<evidence type="ECO:0000313" key="2">
    <source>
        <dbReference type="EMBL" id="PWY95724.1"/>
    </source>
</evidence>
<comment type="caution">
    <text evidence="2">The sequence shown here is derived from an EMBL/GenBank/DDBJ whole genome shotgun (WGS) entry which is preliminary data.</text>
</comment>
<feature type="region of interest" description="Disordered" evidence="1">
    <location>
        <begin position="41"/>
        <end position="64"/>
    </location>
</feature>
<proteinExistence type="predicted"/>
<name>A0A317XAV0_9EURO</name>
<organism evidence="2 3">
    <name type="scientific">Aspergillus sclerotioniger CBS 115572</name>
    <dbReference type="NCBI Taxonomy" id="1450535"/>
    <lineage>
        <taxon>Eukaryota</taxon>
        <taxon>Fungi</taxon>
        <taxon>Dikarya</taxon>
        <taxon>Ascomycota</taxon>
        <taxon>Pezizomycotina</taxon>
        <taxon>Eurotiomycetes</taxon>
        <taxon>Eurotiomycetidae</taxon>
        <taxon>Eurotiales</taxon>
        <taxon>Aspergillaceae</taxon>
        <taxon>Aspergillus</taxon>
        <taxon>Aspergillus subgen. Circumdati</taxon>
    </lineage>
</organism>